<proteinExistence type="predicted"/>
<evidence type="ECO:0000313" key="4">
    <source>
        <dbReference type="Proteomes" id="UP001597237"/>
    </source>
</evidence>
<evidence type="ECO:0000313" key="3">
    <source>
        <dbReference type="EMBL" id="MFD1785317.1"/>
    </source>
</evidence>
<feature type="chain" id="PRO_5046440462" evidence="1">
    <location>
        <begin position="21"/>
        <end position="171"/>
    </location>
</feature>
<name>A0ABW4N5Z0_9CAUL</name>
<sequence>MRGTVKATAGLLGAVMLALAAPACSQPQEAFIEVADDDERMNAAMAEAKASLPQFWRRFETGTPEYSDFTVKAAMTTVGGQGIEHIWIDVSDRRDGKVTGRLANEPVHLGDELTLGSEVEVPEAIISDWGYAKGEVNYGHFTTRVLMTRQYPDTPLAEYGLSPNPLESETN</sequence>
<gene>
    <name evidence="3" type="ORF">ACFSC0_18090</name>
</gene>
<feature type="signal peptide" evidence="1">
    <location>
        <begin position="1"/>
        <end position="20"/>
    </location>
</feature>
<dbReference type="EMBL" id="JBHUEY010000006">
    <property type="protein sequence ID" value="MFD1785317.1"/>
    <property type="molecule type" value="Genomic_DNA"/>
</dbReference>
<dbReference type="Pfam" id="PF10077">
    <property type="entry name" value="DUF2314"/>
    <property type="match status" value="1"/>
</dbReference>
<organism evidence="3 4">
    <name type="scientific">Phenylobacterium terrae</name>
    <dbReference type="NCBI Taxonomy" id="2665495"/>
    <lineage>
        <taxon>Bacteria</taxon>
        <taxon>Pseudomonadati</taxon>
        <taxon>Pseudomonadota</taxon>
        <taxon>Alphaproteobacteria</taxon>
        <taxon>Caulobacterales</taxon>
        <taxon>Caulobacteraceae</taxon>
        <taxon>Phenylobacterium</taxon>
    </lineage>
</organism>
<evidence type="ECO:0000256" key="1">
    <source>
        <dbReference type="SAM" id="SignalP"/>
    </source>
</evidence>
<accession>A0ABW4N5Z0</accession>
<reference evidence="4" key="1">
    <citation type="journal article" date="2019" name="Int. J. Syst. Evol. Microbiol.">
        <title>The Global Catalogue of Microorganisms (GCM) 10K type strain sequencing project: providing services to taxonomists for standard genome sequencing and annotation.</title>
        <authorList>
            <consortium name="The Broad Institute Genomics Platform"/>
            <consortium name="The Broad Institute Genome Sequencing Center for Infectious Disease"/>
            <person name="Wu L."/>
            <person name="Ma J."/>
        </authorList>
    </citation>
    <scope>NUCLEOTIDE SEQUENCE [LARGE SCALE GENOMIC DNA]</scope>
    <source>
        <strain evidence="4">DFY28</strain>
    </source>
</reference>
<dbReference type="InterPro" id="IPR018756">
    <property type="entry name" value="DUF2314"/>
</dbReference>
<keyword evidence="1" id="KW-0732">Signal</keyword>
<dbReference type="RefSeq" id="WP_377282269.1">
    <property type="nucleotide sequence ID" value="NZ_JBHRSI010000005.1"/>
</dbReference>
<keyword evidence="4" id="KW-1185">Reference proteome</keyword>
<evidence type="ECO:0000259" key="2">
    <source>
        <dbReference type="Pfam" id="PF10077"/>
    </source>
</evidence>
<dbReference type="Proteomes" id="UP001597237">
    <property type="component" value="Unassembled WGS sequence"/>
</dbReference>
<feature type="domain" description="DUF2314" evidence="2">
    <location>
        <begin position="38"/>
        <end position="148"/>
    </location>
</feature>
<protein>
    <submittedName>
        <fullName evidence="3">DUF2314 domain-containing protein</fullName>
    </submittedName>
</protein>
<comment type="caution">
    <text evidence="3">The sequence shown here is derived from an EMBL/GenBank/DDBJ whole genome shotgun (WGS) entry which is preliminary data.</text>
</comment>